<dbReference type="HOGENOM" id="CLU_2373026_0_0_1"/>
<reference evidence="1 2" key="1">
    <citation type="submission" date="2014-04" db="EMBL/GenBank/DDBJ databases">
        <authorList>
            <consortium name="DOE Joint Genome Institute"/>
            <person name="Kuo A."/>
            <person name="Gay G."/>
            <person name="Dore J."/>
            <person name="Kohler A."/>
            <person name="Nagy L.G."/>
            <person name="Floudas D."/>
            <person name="Copeland A."/>
            <person name="Barry K.W."/>
            <person name="Cichocki N."/>
            <person name="Veneault-Fourrey C."/>
            <person name="LaButti K."/>
            <person name="Lindquist E.A."/>
            <person name="Lipzen A."/>
            <person name="Lundell T."/>
            <person name="Morin E."/>
            <person name="Murat C."/>
            <person name="Sun H."/>
            <person name="Tunlid A."/>
            <person name="Henrissat B."/>
            <person name="Grigoriev I.V."/>
            <person name="Hibbett D.S."/>
            <person name="Martin F."/>
            <person name="Nordberg H.P."/>
            <person name="Cantor M.N."/>
            <person name="Hua S.X."/>
        </authorList>
    </citation>
    <scope>NUCLEOTIDE SEQUENCE [LARGE SCALE GENOMIC DNA]</scope>
    <source>
        <strain evidence="2">h7</strain>
    </source>
</reference>
<dbReference type="AlphaFoldDB" id="A0A0C2YJ32"/>
<protein>
    <submittedName>
        <fullName evidence="1">Uncharacterized protein</fullName>
    </submittedName>
</protein>
<keyword evidence="2" id="KW-1185">Reference proteome</keyword>
<name>A0A0C2YJ32_HEBCY</name>
<gene>
    <name evidence="1" type="ORF">M413DRAFT_438916</name>
</gene>
<proteinExistence type="predicted"/>
<accession>A0A0C2YJ32</accession>
<organism evidence="1 2">
    <name type="scientific">Hebeloma cylindrosporum</name>
    <dbReference type="NCBI Taxonomy" id="76867"/>
    <lineage>
        <taxon>Eukaryota</taxon>
        <taxon>Fungi</taxon>
        <taxon>Dikarya</taxon>
        <taxon>Basidiomycota</taxon>
        <taxon>Agaricomycotina</taxon>
        <taxon>Agaricomycetes</taxon>
        <taxon>Agaricomycetidae</taxon>
        <taxon>Agaricales</taxon>
        <taxon>Agaricineae</taxon>
        <taxon>Hymenogastraceae</taxon>
        <taxon>Hebeloma</taxon>
    </lineage>
</organism>
<reference evidence="2" key="2">
    <citation type="submission" date="2015-01" db="EMBL/GenBank/DDBJ databases">
        <title>Evolutionary Origins and Diversification of the Mycorrhizal Mutualists.</title>
        <authorList>
            <consortium name="DOE Joint Genome Institute"/>
            <consortium name="Mycorrhizal Genomics Consortium"/>
            <person name="Kohler A."/>
            <person name="Kuo A."/>
            <person name="Nagy L.G."/>
            <person name="Floudas D."/>
            <person name="Copeland A."/>
            <person name="Barry K.W."/>
            <person name="Cichocki N."/>
            <person name="Veneault-Fourrey C."/>
            <person name="LaButti K."/>
            <person name="Lindquist E.A."/>
            <person name="Lipzen A."/>
            <person name="Lundell T."/>
            <person name="Morin E."/>
            <person name="Murat C."/>
            <person name="Riley R."/>
            <person name="Ohm R."/>
            <person name="Sun H."/>
            <person name="Tunlid A."/>
            <person name="Henrissat B."/>
            <person name="Grigoriev I.V."/>
            <person name="Hibbett D.S."/>
            <person name="Martin F."/>
        </authorList>
    </citation>
    <scope>NUCLEOTIDE SEQUENCE [LARGE SCALE GENOMIC DNA]</scope>
    <source>
        <strain evidence="2">h7</strain>
    </source>
</reference>
<evidence type="ECO:0000313" key="1">
    <source>
        <dbReference type="EMBL" id="KIM49783.1"/>
    </source>
</evidence>
<evidence type="ECO:0000313" key="2">
    <source>
        <dbReference type="Proteomes" id="UP000053424"/>
    </source>
</evidence>
<sequence>MTGSQVLATPLFFGSRSTVEVRAVDFDDLDIRDFSEALLESRDDVIERNWPDIESDLFERYVVDFGDQVERREDELERRDPFDPHHFRIGVVMQG</sequence>
<dbReference type="EMBL" id="KN831768">
    <property type="protein sequence ID" value="KIM49783.1"/>
    <property type="molecule type" value="Genomic_DNA"/>
</dbReference>
<dbReference type="Proteomes" id="UP000053424">
    <property type="component" value="Unassembled WGS sequence"/>
</dbReference>